<dbReference type="AlphaFoldDB" id="A0A0V7ZMK3"/>
<dbReference type="Proteomes" id="UP000053372">
    <property type="component" value="Unassembled WGS sequence"/>
</dbReference>
<dbReference type="Pfam" id="PF13191">
    <property type="entry name" value="AAA_16"/>
    <property type="match status" value="1"/>
</dbReference>
<protein>
    <recommendedName>
        <fullName evidence="1">Orc1-like AAA ATPase domain-containing protein</fullName>
    </recommendedName>
</protein>
<dbReference type="OrthoDB" id="443465at2"/>
<accession>A0A0V7ZMK3</accession>
<keyword evidence="3" id="KW-1185">Reference proteome</keyword>
<evidence type="ECO:0000259" key="1">
    <source>
        <dbReference type="Pfam" id="PF13191"/>
    </source>
</evidence>
<dbReference type="InterPro" id="IPR027417">
    <property type="entry name" value="P-loop_NTPase"/>
</dbReference>
<dbReference type="Gene3D" id="3.40.50.300">
    <property type="entry name" value="P-loop containing nucleotide triphosphate hydrolases"/>
    <property type="match status" value="1"/>
</dbReference>
<feature type="domain" description="Orc1-like AAA ATPase" evidence="1">
    <location>
        <begin position="29"/>
        <end position="149"/>
    </location>
</feature>
<sequence>MNSQPLPITTNNRIIPAEFQQTLQEKSLNFVGREFIFTAIDNFLNRYDRGYFTIVGAPGSGKSAILAKYVRENSHVFYYNAQVAGKNRAEEFLKTISTQVEAASGTSLQLILQHISDQLAPKQRFVIAIDSLDAIDYNSQSIGSNLFYLPRYLPKGIYFLLAHRPFVRETSGLLIEAPFRFLNLKDYPEENRQDIQAYIQKSIQQYIQKGLHLSAANKQKFGANKREFIQQLTNKSGNNFMYVNQILTALETDLYPANSSLTEILDGTYFPPALETYYQQHLQKMFPAEEADPIAQAVLNTLVQNSLAQNQSPLLQPRGQTVEEISQIIDADEYDVEEVLENWIEFLTVHQVDENNKYGLYHGNFGKWLSAHPQSKYL</sequence>
<gene>
    <name evidence="2" type="ORF">BC008_23420</name>
</gene>
<dbReference type="RefSeq" id="WP_027847030.1">
    <property type="nucleotide sequence ID" value="NZ_LMTZ01000102.1"/>
</dbReference>
<proteinExistence type="predicted"/>
<evidence type="ECO:0000313" key="2">
    <source>
        <dbReference type="EMBL" id="KST65925.1"/>
    </source>
</evidence>
<comment type="caution">
    <text evidence="2">The sequence shown here is derived from an EMBL/GenBank/DDBJ whole genome shotgun (WGS) entry which is preliminary data.</text>
</comment>
<organism evidence="2 3">
    <name type="scientific">Mastigocoleus testarum BC008</name>
    <dbReference type="NCBI Taxonomy" id="371196"/>
    <lineage>
        <taxon>Bacteria</taxon>
        <taxon>Bacillati</taxon>
        <taxon>Cyanobacteriota</taxon>
        <taxon>Cyanophyceae</taxon>
        <taxon>Nostocales</taxon>
        <taxon>Hapalosiphonaceae</taxon>
        <taxon>Mastigocoleus</taxon>
    </lineage>
</organism>
<dbReference type="SUPFAM" id="SSF52540">
    <property type="entry name" value="P-loop containing nucleoside triphosphate hydrolases"/>
    <property type="match status" value="1"/>
</dbReference>
<dbReference type="EMBL" id="LMTZ01000102">
    <property type="protein sequence ID" value="KST65925.1"/>
    <property type="molecule type" value="Genomic_DNA"/>
</dbReference>
<reference evidence="2 3" key="1">
    <citation type="journal article" date="2015" name="Genome Announc.">
        <title>Draft Genome of the Euendolithic (true boring) Cyanobacterium Mastigocoleus testarum strain BC008.</title>
        <authorList>
            <person name="Guida B.S."/>
            <person name="Garcia-Pichel F."/>
        </authorList>
    </citation>
    <scope>NUCLEOTIDE SEQUENCE [LARGE SCALE GENOMIC DNA]</scope>
    <source>
        <strain evidence="2 3">BC008</strain>
    </source>
</reference>
<dbReference type="InterPro" id="IPR041664">
    <property type="entry name" value="AAA_16"/>
</dbReference>
<name>A0A0V7ZMK3_9CYAN</name>
<evidence type="ECO:0000313" key="3">
    <source>
        <dbReference type="Proteomes" id="UP000053372"/>
    </source>
</evidence>